<dbReference type="InterPro" id="IPR050418">
    <property type="entry name" value="D-iso_2-hydroxyacid_DH_PdxB"/>
</dbReference>
<dbReference type="PROSITE" id="PS00671">
    <property type="entry name" value="D_2_HYDROXYACID_DH_3"/>
    <property type="match status" value="1"/>
</dbReference>
<proteinExistence type="inferred from homology"/>
<dbReference type="SUPFAM" id="SSF52283">
    <property type="entry name" value="Formate/glycerate dehydrogenase catalytic domain-like"/>
    <property type="match status" value="1"/>
</dbReference>
<dbReference type="Proteomes" id="UP000319209">
    <property type="component" value="Chromosome"/>
</dbReference>
<evidence type="ECO:0000256" key="1">
    <source>
        <dbReference type="ARBA" id="ARBA00005854"/>
    </source>
</evidence>
<keyword evidence="2 4" id="KW-0560">Oxidoreductase</keyword>
<keyword evidence="3" id="KW-0520">NAD</keyword>
<name>A0A516GP66_9FLAO</name>
<dbReference type="CDD" id="cd12162">
    <property type="entry name" value="2-Hacid_dh_4"/>
    <property type="match status" value="1"/>
</dbReference>
<dbReference type="EMBL" id="CP041637">
    <property type="protein sequence ID" value="QDO93317.1"/>
    <property type="molecule type" value="Genomic_DNA"/>
</dbReference>
<dbReference type="InterPro" id="IPR006139">
    <property type="entry name" value="D-isomer_2_OHA_DH_cat_dom"/>
</dbReference>
<protein>
    <submittedName>
        <fullName evidence="7">D-2-hydroxyacid dehydrogenase</fullName>
    </submittedName>
</protein>
<dbReference type="InterPro" id="IPR006140">
    <property type="entry name" value="D-isomer_DH_NAD-bd"/>
</dbReference>
<evidence type="ECO:0000313" key="7">
    <source>
        <dbReference type="EMBL" id="QDO93317.1"/>
    </source>
</evidence>
<organism evidence="7 8">
    <name type="scientific">Formosa sediminum</name>
    <dbReference type="NCBI Taxonomy" id="2594004"/>
    <lineage>
        <taxon>Bacteria</taxon>
        <taxon>Pseudomonadati</taxon>
        <taxon>Bacteroidota</taxon>
        <taxon>Flavobacteriia</taxon>
        <taxon>Flavobacteriales</taxon>
        <taxon>Flavobacteriaceae</taxon>
        <taxon>Formosa</taxon>
    </lineage>
</organism>
<dbReference type="PROSITE" id="PS00670">
    <property type="entry name" value="D_2_HYDROXYACID_DH_2"/>
    <property type="match status" value="1"/>
</dbReference>
<sequence length="321" mass="34249">MKLVVLDGYTLNPGDLSWDALKALTTVTINDRTAINNAAILEAVGDAEAVITNKVPLQKAVLEQLPNLKYIGVSATGFNIIDIEAAKHQDIVVTNVPAYSTKSVAQFTMALILELCHHVGAHSTAVHSGQWENAKDFSFWNSPLIELEGKTIGIVGFGQIGKATAALAQAFGMQVLVHNRTVYPDYETDTLTFVDLDTLLSEADFLSLHCPMTEDTAGIINTASLAKMKSGAFLINTSRGGLVVEADLAEALNSDNIAGAAVDVVSEEPIASNNPLLGAKNCIITPHIAWAPLEARRRCMDIVVANVKAFLNDALVNVVSE</sequence>
<dbReference type="FunFam" id="3.40.50.720:FF:000203">
    <property type="entry name" value="D-3-phosphoglycerate dehydrogenase (SerA)"/>
    <property type="match status" value="1"/>
</dbReference>
<reference evidence="7 8" key="1">
    <citation type="submission" date="2019-07" db="EMBL/GenBank/DDBJ databases">
        <title>Genome sequencing for Formosa sp. PS13.</title>
        <authorList>
            <person name="Park S.-J."/>
        </authorList>
    </citation>
    <scope>NUCLEOTIDE SEQUENCE [LARGE SCALE GENOMIC DNA]</scope>
    <source>
        <strain evidence="7 8">PS13</strain>
    </source>
</reference>
<dbReference type="InterPro" id="IPR029753">
    <property type="entry name" value="D-isomer_DH_CS"/>
</dbReference>
<dbReference type="PANTHER" id="PTHR43761">
    <property type="entry name" value="D-ISOMER SPECIFIC 2-HYDROXYACID DEHYDROGENASE FAMILY PROTEIN (AFU_ORTHOLOGUE AFUA_1G13630)"/>
    <property type="match status" value="1"/>
</dbReference>
<dbReference type="Pfam" id="PF00389">
    <property type="entry name" value="2-Hacid_dh"/>
    <property type="match status" value="1"/>
</dbReference>
<evidence type="ECO:0000256" key="4">
    <source>
        <dbReference type="RuleBase" id="RU003719"/>
    </source>
</evidence>
<dbReference type="GO" id="GO:0051287">
    <property type="term" value="F:NAD binding"/>
    <property type="evidence" value="ECO:0007669"/>
    <property type="project" value="InterPro"/>
</dbReference>
<dbReference type="PANTHER" id="PTHR43761:SF1">
    <property type="entry name" value="D-ISOMER SPECIFIC 2-HYDROXYACID DEHYDROGENASE CATALYTIC DOMAIN-CONTAINING PROTEIN-RELATED"/>
    <property type="match status" value="1"/>
</dbReference>
<dbReference type="PROSITE" id="PS00065">
    <property type="entry name" value="D_2_HYDROXYACID_DH_1"/>
    <property type="match status" value="1"/>
</dbReference>
<evidence type="ECO:0000259" key="5">
    <source>
        <dbReference type="Pfam" id="PF00389"/>
    </source>
</evidence>
<dbReference type="RefSeq" id="WP_143380221.1">
    <property type="nucleotide sequence ID" value="NZ_CP041637.1"/>
</dbReference>
<dbReference type="KEGG" id="fop:FNB79_04795"/>
<dbReference type="AlphaFoldDB" id="A0A516GP66"/>
<evidence type="ECO:0000313" key="8">
    <source>
        <dbReference type="Proteomes" id="UP000319209"/>
    </source>
</evidence>
<evidence type="ECO:0000256" key="3">
    <source>
        <dbReference type="ARBA" id="ARBA00023027"/>
    </source>
</evidence>
<dbReference type="OrthoDB" id="9777288at2"/>
<comment type="similarity">
    <text evidence="1 4">Belongs to the D-isomer specific 2-hydroxyacid dehydrogenase family.</text>
</comment>
<dbReference type="InterPro" id="IPR036291">
    <property type="entry name" value="NAD(P)-bd_dom_sf"/>
</dbReference>
<dbReference type="Pfam" id="PF02826">
    <property type="entry name" value="2-Hacid_dh_C"/>
    <property type="match status" value="1"/>
</dbReference>
<feature type="domain" description="D-isomer specific 2-hydroxyacid dehydrogenase catalytic" evidence="5">
    <location>
        <begin position="21"/>
        <end position="317"/>
    </location>
</feature>
<keyword evidence="8" id="KW-1185">Reference proteome</keyword>
<accession>A0A516GP66</accession>
<dbReference type="InterPro" id="IPR029752">
    <property type="entry name" value="D-isomer_DH_CS1"/>
</dbReference>
<evidence type="ECO:0000256" key="2">
    <source>
        <dbReference type="ARBA" id="ARBA00023002"/>
    </source>
</evidence>
<evidence type="ECO:0000259" key="6">
    <source>
        <dbReference type="Pfam" id="PF02826"/>
    </source>
</evidence>
<feature type="domain" description="D-isomer specific 2-hydroxyacid dehydrogenase NAD-binding" evidence="6">
    <location>
        <begin position="109"/>
        <end position="289"/>
    </location>
</feature>
<dbReference type="SUPFAM" id="SSF51735">
    <property type="entry name" value="NAD(P)-binding Rossmann-fold domains"/>
    <property type="match status" value="1"/>
</dbReference>
<dbReference type="Gene3D" id="3.40.50.720">
    <property type="entry name" value="NAD(P)-binding Rossmann-like Domain"/>
    <property type="match status" value="2"/>
</dbReference>
<dbReference type="GO" id="GO:0016616">
    <property type="term" value="F:oxidoreductase activity, acting on the CH-OH group of donors, NAD or NADP as acceptor"/>
    <property type="evidence" value="ECO:0007669"/>
    <property type="project" value="InterPro"/>
</dbReference>
<gene>
    <name evidence="7" type="ORF">FNB79_04795</name>
</gene>